<dbReference type="KEGG" id="nah:F5544_17800"/>
<feature type="domain" description="AB hydrolase-1" evidence="4">
    <location>
        <begin position="142"/>
        <end position="318"/>
    </location>
</feature>
<dbReference type="InterPro" id="IPR000073">
    <property type="entry name" value="AB_hydrolase_1"/>
</dbReference>
<dbReference type="AlphaFoldDB" id="A0A6G9YE44"/>
<keyword evidence="6" id="KW-1185">Reference proteome</keyword>
<sequence>MPTPAAVAIRRTGASTPCVTNTDAAASSRARSLRRASARLAGLTTCSSASTRHSLLATLAKRSIVPYIRSSAPLNSVSAAEADEARIAIEGNPMSAPSPSAVPAMPTAIISVKPVVLPAPERGDDLRVRVSAPVTGSGLPVLVFAHGFGQSMSSYDPLVDFWASNGFVVVQPTFLDSRTLGLNPADPRYPDIWRIRVRDVTRVLDELDRVVAAIPGLGDRIDRDRIAAAGHSWGGQTVGMLLGARVLGADEEDMTDPRVKAGVLLATAGRGGDDLTPFATQNFPFMNPDFDGLTTPTLVVAGDNDQSHLSTRGPDWFTDAYVYSPGARGLLTVFGGEHSLGGIHGYNAADTTDESPERVAFIREATWAYLRSELGIDETAWKDLARATHPIGRIDTR</sequence>
<dbReference type="EMBL" id="CP046172">
    <property type="protein sequence ID" value="QIS11434.1"/>
    <property type="molecule type" value="Genomic_DNA"/>
</dbReference>
<reference evidence="5 6" key="1">
    <citation type="journal article" date="2019" name="ACS Chem. Biol.">
        <title>Identification and Mobilization of a Cryptic Antibiotic Biosynthesis Gene Locus from a Human-Pathogenic Nocardia Isolate.</title>
        <authorList>
            <person name="Herisse M."/>
            <person name="Ishida K."/>
            <person name="Porter J.L."/>
            <person name="Howden B."/>
            <person name="Hertweck C."/>
            <person name="Stinear T.P."/>
            <person name="Pidot S.J."/>
        </authorList>
    </citation>
    <scope>NUCLEOTIDE SEQUENCE [LARGE SCALE GENOMIC DNA]</scope>
    <source>
        <strain evidence="5 6">AUSMDU00012717</strain>
    </source>
</reference>
<dbReference type="SUPFAM" id="SSF53474">
    <property type="entry name" value="alpha/beta-Hydrolases"/>
    <property type="match status" value="1"/>
</dbReference>
<evidence type="ECO:0000256" key="1">
    <source>
        <dbReference type="ARBA" id="ARBA00022801"/>
    </source>
</evidence>
<accession>A0A6G9YE44</accession>
<proteinExistence type="predicted"/>
<dbReference type="Proteomes" id="UP000503540">
    <property type="component" value="Chromosome"/>
</dbReference>
<keyword evidence="1 5" id="KW-0378">Hydrolase</keyword>
<evidence type="ECO:0000313" key="6">
    <source>
        <dbReference type="Proteomes" id="UP000503540"/>
    </source>
</evidence>
<dbReference type="Pfam" id="PF12697">
    <property type="entry name" value="Abhydrolase_6"/>
    <property type="match status" value="1"/>
</dbReference>
<keyword evidence="3" id="KW-0443">Lipid metabolism</keyword>
<gene>
    <name evidence="5" type="ORF">F5544_17800</name>
</gene>
<protein>
    <submittedName>
        <fullName evidence="5">Alpha/beta fold hydrolase</fullName>
    </submittedName>
</protein>
<keyword evidence="2" id="KW-0442">Lipid degradation</keyword>
<dbReference type="Gene3D" id="3.40.50.1820">
    <property type="entry name" value="alpha/beta hydrolase"/>
    <property type="match status" value="1"/>
</dbReference>
<dbReference type="InterPro" id="IPR029058">
    <property type="entry name" value="AB_hydrolase_fold"/>
</dbReference>
<evidence type="ECO:0000313" key="5">
    <source>
        <dbReference type="EMBL" id="QIS11434.1"/>
    </source>
</evidence>
<evidence type="ECO:0000259" key="4">
    <source>
        <dbReference type="Pfam" id="PF12697"/>
    </source>
</evidence>
<evidence type="ECO:0000256" key="2">
    <source>
        <dbReference type="ARBA" id="ARBA00022963"/>
    </source>
</evidence>
<dbReference type="GO" id="GO:0016042">
    <property type="term" value="P:lipid catabolic process"/>
    <property type="evidence" value="ECO:0007669"/>
    <property type="project" value="UniProtKB-KW"/>
</dbReference>
<dbReference type="PANTHER" id="PTHR10272">
    <property type="entry name" value="PLATELET-ACTIVATING FACTOR ACETYLHYDROLASE"/>
    <property type="match status" value="1"/>
</dbReference>
<name>A0A6G9YE44_9NOCA</name>
<evidence type="ECO:0000256" key="3">
    <source>
        <dbReference type="ARBA" id="ARBA00023098"/>
    </source>
</evidence>
<dbReference type="GO" id="GO:0003847">
    <property type="term" value="F:1-alkyl-2-acetylglycerophosphocholine esterase activity"/>
    <property type="evidence" value="ECO:0007669"/>
    <property type="project" value="TreeGrafter"/>
</dbReference>
<dbReference type="PANTHER" id="PTHR10272:SF0">
    <property type="entry name" value="PLATELET-ACTIVATING FACTOR ACETYLHYDROLASE"/>
    <property type="match status" value="1"/>
</dbReference>
<organism evidence="5 6">
    <name type="scientific">Nocardia arthritidis</name>
    <dbReference type="NCBI Taxonomy" id="228602"/>
    <lineage>
        <taxon>Bacteria</taxon>
        <taxon>Bacillati</taxon>
        <taxon>Actinomycetota</taxon>
        <taxon>Actinomycetes</taxon>
        <taxon>Mycobacteriales</taxon>
        <taxon>Nocardiaceae</taxon>
        <taxon>Nocardia</taxon>
    </lineage>
</organism>